<dbReference type="RefSeq" id="XP_018277423.1">
    <property type="nucleotide sequence ID" value="XM_018425491.1"/>
</dbReference>
<organism evidence="3 4">
    <name type="scientific">Cutaneotrichosporon oleaginosum</name>
    <dbReference type="NCBI Taxonomy" id="879819"/>
    <lineage>
        <taxon>Eukaryota</taxon>
        <taxon>Fungi</taxon>
        <taxon>Dikarya</taxon>
        <taxon>Basidiomycota</taxon>
        <taxon>Agaricomycotina</taxon>
        <taxon>Tremellomycetes</taxon>
        <taxon>Trichosporonales</taxon>
        <taxon>Trichosporonaceae</taxon>
        <taxon>Cutaneotrichosporon</taxon>
    </lineage>
</organism>
<feature type="region of interest" description="Disordered" evidence="1">
    <location>
        <begin position="102"/>
        <end position="149"/>
    </location>
</feature>
<evidence type="ECO:0000313" key="3">
    <source>
        <dbReference type="EMBL" id="KLT40932.1"/>
    </source>
</evidence>
<feature type="compositionally biased region" description="Basic and acidic residues" evidence="1">
    <location>
        <begin position="138"/>
        <end position="149"/>
    </location>
</feature>
<dbReference type="AlphaFoldDB" id="A0A0J0XIQ0"/>
<feature type="region of interest" description="Disordered" evidence="1">
    <location>
        <begin position="59"/>
        <end position="78"/>
    </location>
</feature>
<feature type="compositionally biased region" description="Acidic residues" evidence="1">
    <location>
        <begin position="118"/>
        <end position="128"/>
    </location>
</feature>
<keyword evidence="4" id="KW-1185">Reference proteome</keyword>
<proteinExistence type="predicted"/>
<gene>
    <name evidence="3" type="ORF">CC85DRAFT_303712</name>
</gene>
<evidence type="ECO:0008006" key="5">
    <source>
        <dbReference type="Google" id="ProtNLM"/>
    </source>
</evidence>
<name>A0A0J0XIQ0_9TREE</name>
<protein>
    <recommendedName>
        <fullName evidence="5">Secreted protein</fullName>
    </recommendedName>
</protein>
<evidence type="ECO:0000256" key="2">
    <source>
        <dbReference type="SAM" id="SignalP"/>
    </source>
</evidence>
<reference evidence="3 4" key="1">
    <citation type="submission" date="2015-03" db="EMBL/GenBank/DDBJ databases">
        <title>Genomics and transcriptomics of the oil-accumulating basidiomycete yeast T. oleaginosus allow insights into substrate utilization and the diverse evolutionary trajectories of mating systems in fungi.</title>
        <authorList>
            <consortium name="DOE Joint Genome Institute"/>
            <person name="Kourist R."/>
            <person name="Kracht O."/>
            <person name="Bracharz F."/>
            <person name="Lipzen A."/>
            <person name="Nolan M."/>
            <person name="Ohm R."/>
            <person name="Grigoriev I."/>
            <person name="Sun S."/>
            <person name="Heitman J."/>
            <person name="Bruck T."/>
            <person name="Nowrousian M."/>
        </authorList>
    </citation>
    <scope>NUCLEOTIDE SEQUENCE [LARGE SCALE GENOMIC DNA]</scope>
    <source>
        <strain evidence="3 4">IBC0246</strain>
    </source>
</reference>
<feature type="chain" id="PRO_5005245335" description="Secreted protein" evidence="2">
    <location>
        <begin position="22"/>
        <end position="149"/>
    </location>
</feature>
<sequence length="149" mass="16440">MTILHIVLSVLDWLCMPFSRASESDSETYVSPRGIWENSGVIWIEPVLDPSFRVLAVRHADGAGPPPSHEHPYPPQLSSQAPSTLIWVCPELDPSFKVHGVRPIGAGGARPSKKFEFSDSESDDDDEPASAPQTAWEPWHRLTKLETSA</sequence>
<dbReference type="GeneID" id="28986094"/>
<accession>A0A0J0XIQ0</accession>
<dbReference type="EMBL" id="KQ087226">
    <property type="protein sequence ID" value="KLT40932.1"/>
    <property type="molecule type" value="Genomic_DNA"/>
</dbReference>
<feature type="signal peptide" evidence="2">
    <location>
        <begin position="1"/>
        <end position="21"/>
    </location>
</feature>
<evidence type="ECO:0000256" key="1">
    <source>
        <dbReference type="SAM" id="MobiDB-lite"/>
    </source>
</evidence>
<dbReference type="Proteomes" id="UP000053611">
    <property type="component" value="Unassembled WGS sequence"/>
</dbReference>
<keyword evidence="2" id="KW-0732">Signal</keyword>
<evidence type="ECO:0000313" key="4">
    <source>
        <dbReference type="Proteomes" id="UP000053611"/>
    </source>
</evidence>